<protein>
    <submittedName>
        <fullName evidence="1">Uncharacterized protein</fullName>
    </submittedName>
</protein>
<reference evidence="1 2" key="1">
    <citation type="submission" date="2016-03" db="EMBL/GenBank/DDBJ databases">
        <title>Genome sequencing of Psychrobacter alimentarius PAMC 27889.</title>
        <authorList>
            <person name="Lee J."/>
            <person name="Kim O.-S."/>
        </authorList>
    </citation>
    <scope>NUCLEOTIDE SEQUENCE [LARGE SCALE GENOMIC DNA]</scope>
    <source>
        <strain evidence="1 2">PAMC 27889</strain>
    </source>
</reference>
<evidence type="ECO:0000313" key="2">
    <source>
        <dbReference type="Proteomes" id="UP000076104"/>
    </source>
</evidence>
<dbReference type="EMBL" id="CP014945">
    <property type="protein sequence ID" value="AMT97253.1"/>
    <property type="molecule type" value="Genomic_DNA"/>
</dbReference>
<sequence>MCALWQLSAQNKLDNNNFECCLILEHRDQALVDVIDINASDNQEENWLRLIREEAPFSGFSESDIPIKYNLSLFISCFMDFKKLQQIQPKLKRVYLWISARHEEVGLETVYPLSDLKDVESRASNKIFVQMYPKIPSQKYIDVEDALEEFESFQDLLEKIQGQFEKAVITKELTSIKKSKVTKKPTSDQDIKVVKKSVVTQEVTAAREPITEAKNSQDTSSVTTSSDGTSLKILGLENADVIWGIFSKQDLDDLVEGFKDWERVHGKNTLLARLPKSLADKIGGEFEVVFWTSGQGISNMVVDDRPPRHTMVMGLIKTIANDTSYGIGYCIQRPTSLDKVWNHQKWHALECQNNDILRVTTANF</sequence>
<keyword evidence="2" id="KW-1185">Reference proteome</keyword>
<name>A0ABM5ZYM4_9GAMM</name>
<accession>A0ABM5ZYM4</accession>
<organism evidence="1 2">
    <name type="scientific">Psychrobacter alimentarius</name>
    <dbReference type="NCBI Taxonomy" id="261164"/>
    <lineage>
        <taxon>Bacteria</taxon>
        <taxon>Pseudomonadati</taxon>
        <taxon>Pseudomonadota</taxon>
        <taxon>Gammaproteobacteria</taxon>
        <taxon>Moraxellales</taxon>
        <taxon>Moraxellaceae</taxon>
        <taxon>Psychrobacter</taxon>
    </lineage>
</organism>
<proteinExistence type="predicted"/>
<dbReference type="Proteomes" id="UP000076104">
    <property type="component" value="Chromosome"/>
</dbReference>
<evidence type="ECO:0000313" key="1">
    <source>
        <dbReference type="EMBL" id="AMT97253.1"/>
    </source>
</evidence>
<gene>
    <name evidence="1" type="ORF">A3K91_1653</name>
</gene>